<name>A0A8H4W336_9HELO</name>
<feature type="compositionally biased region" description="Polar residues" evidence="9">
    <location>
        <begin position="188"/>
        <end position="206"/>
    </location>
</feature>
<dbReference type="Proteomes" id="UP000566819">
    <property type="component" value="Unassembled WGS sequence"/>
</dbReference>
<dbReference type="InterPro" id="IPR013087">
    <property type="entry name" value="Znf_C2H2_type"/>
</dbReference>
<evidence type="ECO:0000256" key="6">
    <source>
        <dbReference type="ARBA" id="ARBA00023163"/>
    </source>
</evidence>
<evidence type="ECO:0000256" key="7">
    <source>
        <dbReference type="ARBA" id="ARBA00023242"/>
    </source>
</evidence>
<evidence type="ECO:0000256" key="4">
    <source>
        <dbReference type="ARBA" id="ARBA00022833"/>
    </source>
</evidence>
<evidence type="ECO:0000256" key="3">
    <source>
        <dbReference type="ARBA" id="ARBA00022771"/>
    </source>
</evidence>
<dbReference type="PANTHER" id="PTHR46179:SF13">
    <property type="entry name" value="C2H2-TYPE DOMAIN-CONTAINING PROTEIN"/>
    <property type="match status" value="1"/>
</dbReference>
<evidence type="ECO:0000313" key="12">
    <source>
        <dbReference type="Proteomes" id="UP000566819"/>
    </source>
</evidence>
<evidence type="ECO:0000256" key="2">
    <source>
        <dbReference type="ARBA" id="ARBA00022723"/>
    </source>
</evidence>
<organism evidence="11 12">
    <name type="scientific">Cudoniella acicularis</name>
    <dbReference type="NCBI Taxonomy" id="354080"/>
    <lineage>
        <taxon>Eukaryota</taxon>
        <taxon>Fungi</taxon>
        <taxon>Dikarya</taxon>
        <taxon>Ascomycota</taxon>
        <taxon>Pezizomycotina</taxon>
        <taxon>Leotiomycetes</taxon>
        <taxon>Helotiales</taxon>
        <taxon>Tricladiaceae</taxon>
        <taxon>Cudoniella</taxon>
    </lineage>
</organism>
<feature type="region of interest" description="Disordered" evidence="9">
    <location>
        <begin position="187"/>
        <end position="206"/>
    </location>
</feature>
<feature type="domain" description="C2H2-type" evidence="10">
    <location>
        <begin position="513"/>
        <end position="541"/>
    </location>
</feature>
<evidence type="ECO:0000256" key="8">
    <source>
        <dbReference type="PROSITE-ProRule" id="PRU00042"/>
    </source>
</evidence>
<evidence type="ECO:0000256" key="5">
    <source>
        <dbReference type="ARBA" id="ARBA00023015"/>
    </source>
</evidence>
<accession>A0A8H4W336</accession>
<keyword evidence="4" id="KW-0862">Zinc</keyword>
<evidence type="ECO:0000259" key="10">
    <source>
        <dbReference type="PROSITE" id="PS50157"/>
    </source>
</evidence>
<feature type="compositionally biased region" description="Low complexity" evidence="9">
    <location>
        <begin position="370"/>
        <end position="433"/>
    </location>
</feature>
<keyword evidence="12" id="KW-1185">Reference proteome</keyword>
<proteinExistence type="predicted"/>
<keyword evidence="6" id="KW-0804">Transcription</keyword>
<keyword evidence="5" id="KW-0805">Transcription regulation</keyword>
<dbReference type="PROSITE" id="PS50157">
    <property type="entry name" value="ZINC_FINGER_C2H2_2"/>
    <property type="match status" value="2"/>
</dbReference>
<dbReference type="AlphaFoldDB" id="A0A8H4W336"/>
<feature type="compositionally biased region" description="Polar residues" evidence="9">
    <location>
        <begin position="296"/>
        <end position="369"/>
    </location>
</feature>
<comment type="subcellular location">
    <subcellularLocation>
        <location evidence="1">Nucleus</location>
    </subcellularLocation>
</comment>
<keyword evidence="7" id="KW-0539">Nucleus</keyword>
<dbReference type="SMART" id="SM00355">
    <property type="entry name" value="ZnF_C2H2"/>
    <property type="match status" value="6"/>
</dbReference>
<dbReference type="GO" id="GO:0005634">
    <property type="term" value="C:nucleus"/>
    <property type="evidence" value="ECO:0007669"/>
    <property type="project" value="UniProtKB-SubCell"/>
</dbReference>
<evidence type="ECO:0000256" key="9">
    <source>
        <dbReference type="SAM" id="MobiDB-lite"/>
    </source>
</evidence>
<evidence type="ECO:0000256" key="1">
    <source>
        <dbReference type="ARBA" id="ARBA00004123"/>
    </source>
</evidence>
<dbReference type="PROSITE" id="PS00028">
    <property type="entry name" value="ZINC_FINGER_C2H2_1"/>
    <property type="match status" value="5"/>
</dbReference>
<keyword evidence="3 8" id="KW-0863">Zinc-finger</keyword>
<feature type="compositionally biased region" description="Low complexity" evidence="9">
    <location>
        <begin position="22"/>
        <end position="32"/>
    </location>
</feature>
<dbReference type="GO" id="GO:0008270">
    <property type="term" value="F:zinc ion binding"/>
    <property type="evidence" value="ECO:0007669"/>
    <property type="project" value="UniProtKB-KW"/>
</dbReference>
<comment type="caution">
    <text evidence="11">The sequence shown here is derived from an EMBL/GenBank/DDBJ whole genome shotgun (WGS) entry which is preliminary data.</text>
</comment>
<dbReference type="GO" id="GO:0006357">
    <property type="term" value="P:regulation of transcription by RNA polymerase II"/>
    <property type="evidence" value="ECO:0007669"/>
    <property type="project" value="TreeGrafter"/>
</dbReference>
<evidence type="ECO:0000313" key="11">
    <source>
        <dbReference type="EMBL" id="KAF4631781.1"/>
    </source>
</evidence>
<dbReference type="EMBL" id="JAAMPI010000410">
    <property type="protein sequence ID" value="KAF4631781.1"/>
    <property type="molecule type" value="Genomic_DNA"/>
</dbReference>
<gene>
    <name evidence="11" type="ORF">G7Y89_g6337</name>
</gene>
<keyword evidence="2" id="KW-0479">Metal-binding</keyword>
<reference evidence="11 12" key="1">
    <citation type="submission" date="2020-03" db="EMBL/GenBank/DDBJ databases">
        <title>Draft Genome Sequence of Cudoniella acicularis.</title>
        <authorList>
            <person name="Buettner E."/>
            <person name="Kellner H."/>
        </authorList>
    </citation>
    <scope>NUCLEOTIDE SEQUENCE [LARGE SCALE GENOMIC DNA]</scope>
    <source>
        <strain evidence="11 12">DSM 108380</strain>
    </source>
</reference>
<feature type="region of interest" description="Disordered" evidence="9">
    <location>
        <begin position="284"/>
        <end position="451"/>
    </location>
</feature>
<sequence length="549" mass="61037">MQQQHRVEQIRQHFHNTAQIESQSQQTQTNNNVAESREPDHYCGICGQTFYVHAELMTHYYASHPNLEDEVCQYPSCPAKFFENIFLVAHVNTVHLGLSKGYFCRYCREGLSTYNELWDHYAAKHSGMQGVDGVFTEEEWWELVGDGVGKGSGFSGEDEGVRMSVHGVWVDRNGVIQRGAFAAGGVPQNLQQGNGVEKQSQQQESDFATVEMTRGLQGSGLEKEPRPQNQEGGFDDSVDNWAPVGGSSLENKFLRDLNYTHGLLDPLFVGLGLAVPYSQQAQTQTETATPLRRMSEQITSSPQNPFMLSSTSTPLRRMSQQISASPSNPFSQPSRQTTASPSNPFTASSTSTPLRRMSQQITASPQNTFSQLSQQVASVASPQNQFSQPSQQPTASTSTSPQTRPQQPTLPAAATTTTTTSQPQVQPPQTQAQEPSASDAPRPRHQNSRYHCPYCGPIKHYSSRRSLLNHLTNKHSGDENHACTFAPCTEKFHSDLYRLEHESLVHKGKTKGFECRYCRKEYAKLGELENHARNKHTAEKGVGGVKWDD</sequence>
<dbReference type="InterPro" id="IPR051061">
    <property type="entry name" value="Zinc_finger_trans_reg"/>
</dbReference>
<feature type="region of interest" description="Disordered" evidence="9">
    <location>
        <begin position="216"/>
        <end position="239"/>
    </location>
</feature>
<dbReference type="OrthoDB" id="8117402at2759"/>
<dbReference type="Gene3D" id="3.30.160.60">
    <property type="entry name" value="Classic Zinc Finger"/>
    <property type="match status" value="2"/>
</dbReference>
<feature type="region of interest" description="Disordered" evidence="9">
    <location>
        <begin position="15"/>
        <end position="35"/>
    </location>
</feature>
<protein>
    <recommendedName>
        <fullName evidence="10">C2H2-type domain-containing protein</fullName>
    </recommendedName>
</protein>
<feature type="domain" description="C2H2-type" evidence="10">
    <location>
        <begin position="41"/>
        <end position="69"/>
    </location>
</feature>
<dbReference type="PANTHER" id="PTHR46179">
    <property type="entry name" value="ZINC FINGER PROTEIN"/>
    <property type="match status" value="1"/>
</dbReference>